<gene>
    <name evidence="1" type="ORF">ES288_D11G037700v1</name>
</gene>
<dbReference type="PANTHER" id="PTHR10371:SF3">
    <property type="entry name" value="NADH DEHYDROGENASE [UBIQUINONE] FLAVOPROTEIN 2, MITOCHONDRIAL"/>
    <property type="match status" value="1"/>
</dbReference>
<proteinExistence type="predicted"/>
<reference evidence="1 2" key="1">
    <citation type="submission" date="2019-06" db="EMBL/GenBank/DDBJ databases">
        <title>WGS assembly of Gossypium darwinii.</title>
        <authorList>
            <person name="Chen Z.J."/>
            <person name="Sreedasyam A."/>
            <person name="Ando A."/>
            <person name="Song Q."/>
            <person name="De L."/>
            <person name="Hulse-Kemp A."/>
            <person name="Ding M."/>
            <person name="Ye W."/>
            <person name="Kirkbride R."/>
            <person name="Jenkins J."/>
            <person name="Plott C."/>
            <person name="Lovell J."/>
            <person name="Lin Y.-M."/>
            <person name="Vaughn R."/>
            <person name="Liu B."/>
            <person name="Li W."/>
            <person name="Simpson S."/>
            <person name="Scheffler B."/>
            <person name="Saski C."/>
            <person name="Grover C."/>
            <person name="Hu G."/>
            <person name="Conover J."/>
            <person name="Carlson J."/>
            <person name="Shu S."/>
            <person name="Boston L."/>
            <person name="Williams M."/>
            <person name="Peterson D."/>
            <person name="Mcgee K."/>
            <person name="Jones D."/>
            <person name="Wendel J."/>
            <person name="Stelly D."/>
            <person name="Grimwood J."/>
            <person name="Schmutz J."/>
        </authorList>
    </citation>
    <scope>NUCLEOTIDE SEQUENCE [LARGE SCALE GENOMIC DNA]</scope>
    <source>
        <strain evidence="1">1808015.09</strain>
    </source>
</reference>
<dbReference type="CDD" id="cd03064">
    <property type="entry name" value="TRX_Fd_NuoE"/>
    <property type="match status" value="1"/>
</dbReference>
<dbReference type="SUPFAM" id="SSF52833">
    <property type="entry name" value="Thioredoxin-like"/>
    <property type="match status" value="1"/>
</dbReference>
<evidence type="ECO:0000313" key="2">
    <source>
        <dbReference type="Proteomes" id="UP000323506"/>
    </source>
</evidence>
<keyword evidence="2" id="KW-1185">Reference proteome</keyword>
<dbReference type="AlphaFoldDB" id="A0A5D2AII0"/>
<dbReference type="PROSITE" id="PS01099">
    <property type="entry name" value="COMPLEX1_24K"/>
    <property type="match status" value="1"/>
</dbReference>
<dbReference type="InterPro" id="IPR002023">
    <property type="entry name" value="NuoE-like"/>
</dbReference>
<dbReference type="EMBL" id="CM017711">
    <property type="protein sequence ID" value="TYG43685.1"/>
    <property type="molecule type" value="Genomic_DNA"/>
</dbReference>
<evidence type="ECO:0000313" key="1">
    <source>
        <dbReference type="EMBL" id="TYG43685.1"/>
    </source>
</evidence>
<dbReference type="Proteomes" id="UP000323506">
    <property type="component" value="Chromosome D11"/>
</dbReference>
<dbReference type="GO" id="GO:0006120">
    <property type="term" value="P:mitochondrial electron transport, NADH to ubiquinone"/>
    <property type="evidence" value="ECO:0007669"/>
    <property type="project" value="TreeGrafter"/>
</dbReference>
<dbReference type="InterPro" id="IPR042128">
    <property type="entry name" value="NuoE_dom"/>
</dbReference>
<dbReference type="GO" id="GO:0003954">
    <property type="term" value="F:NADH dehydrogenase activity"/>
    <property type="evidence" value="ECO:0007669"/>
    <property type="project" value="TreeGrafter"/>
</dbReference>
<sequence>MWSLVCGTTPCMICGSGEIEGALLKYLGVERNEVTKDGLFSVGEMECMGCCVNAPMIAVADYTNGSEGYTYNYYEDVTTQRVVEIVEIVAVGFCVTARFWA</sequence>
<name>A0A5D2AII0_GOSDA</name>
<accession>A0A5D2AII0</accession>
<dbReference type="InterPro" id="IPR036249">
    <property type="entry name" value="Thioredoxin-like_sf"/>
</dbReference>
<protein>
    <submittedName>
        <fullName evidence="1">Uncharacterized protein</fullName>
    </submittedName>
</protein>
<organism evidence="1 2">
    <name type="scientific">Gossypium darwinii</name>
    <name type="common">Darwin's cotton</name>
    <name type="synonym">Gossypium barbadense var. darwinii</name>
    <dbReference type="NCBI Taxonomy" id="34276"/>
    <lineage>
        <taxon>Eukaryota</taxon>
        <taxon>Viridiplantae</taxon>
        <taxon>Streptophyta</taxon>
        <taxon>Embryophyta</taxon>
        <taxon>Tracheophyta</taxon>
        <taxon>Spermatophyta</taxon>
        <taxon>Magnoliopsida</taxon>
        <taxon>eudicotyledons</taxon>
        <taxon>Gunneridae</taxon>
        <taxon>Pentapetalae</taxon>
        <taxon>rosids</taxon>
        <taxon>malvids</taxon>
        <taxon>Malvales</taxon>
        <taxon>Malvaceae</taxon>
        <taxon>Malvoideae</taxon>
        <taxon>Gossypium</taxon>
    </lineage>
</organism>
<dbReference type="Pfam" id="PF01257">
    <property type="entry name" value="2Fe-2S_thioredx"/>
    <property type="match status" value="1"/>
</dbReference>
<dbReference type="PANTHER" id="PTHR10371">
    <property type="entry name" value="NADH DEHYDROGENASE UBIQUINONE FLAVOPROTEIN 2, MITOCHONDRIAL"/>
    <property type="match status" value="1"/>
</dbReference>
<dbReference type="GO" id="GO:0005739">
    <property type="term" value="C:mitochondrion"/>
    <property type="evidence" value="ECO:0007669"/>
    <property type="project" value="GOC"/>
</dbReference>
<dbReference type="Gene3D" id="3.40.30.10">
    <property type="entry name" value="Glutaredoxin"/>
    <property type="match status" value="1"/>
</dbReference>